<dbReference type="GO" id="GO:0008295">
    <property type="term" value="P:spermidine biosynthetic process"/>
    <property type="evidence" value="ECO:0007669"/>
    <property type="project" value="UniProtKB-KW"/>
</dbReference>
<name>A0A7M1B7S6_9BACT</name>
<dbReference type="AlphaFoldDB" id="A0A7M1B7S6"/>
<dbReference type="Gene3D" id="2.40.37.10">
    <property type="entry name" value="Lyase, Ornithine Decarboxylase, Chain A, domain 1"/>
    <property type="match status" value="1"/>
</dbReference>
<dbReference type="Gene3D" id="3.20.20.10">
    <property type="entry name" value="Alanine racemase"/>
    <property type="match status" value="1"/>
</dbReference>
<evidence type="ECO:0000256" key="5">
    <source>
        <dbReference type="ARBA" id="ARBA00022898"/>
    </source>
</evidence>
<gene>
    <name evidence="13" type="primary">nspC</name>
    <name evidence="13" type="ORF">FM071_05520</name>
</gene>
<evidence type="ECO:0000256" key="7">
    <source>
        <dbReference type="ARBA" id="ARBA00023239"/>
    </source>
</evidence>
<evidence type="ECO:0000259" key="12">
    <source>
        <dbReference type="Pfam" id="PF00278"/>
    </source>
</evidence>
<dbReference type="EC" id="4.1.1.96" evidence="2"/>
<dbReference type="InterPro" id="IPR022643">
    <property type="entry name" value="De-COase2_C"/>
</dbReference>
<evidence type="ECO:0000256" key="1">
    <source>
        <dbReference type="ARBA" id="ARBA00001933"/>
    </source>
</evidence>
<dbReference type="SUPFAM" id="SSF50621">
    <property type="entry name" value="Alanine racemase C-terminal domain-like"/>
    <property type="match status" value="1"/>
</dbReference>
<evidence type="ECO:0000256" key="3">
    <source>
        <dbReference type="ARBA" id="ARBA00013633"/>
    </source>
</evidence>
<accession>A0A7M1B7S6</accession>
<reference evidence="13 14" key="1">
    <citation type="submission" date="2019-07" db="EMBL/GenBank/DDBJ databases">
        <title>Sulfurimonas paralvinellae sp. nov., a novel mesophilic, hydrogen- and sulfur-oxidizing chemolithoautotroph within the Epsilonproteo- bacteria isolated from a deep-sea hydrothermal vent polychaete nest, reclassification of Thiomicrospira denitrificans as Sulfurimonas denitrificans comb. nov. and emended description of the genus Sulfurimonas.</title>
        <authorList>
            <person name="Wang S."/>
            <person name="Jiang L."/>
            <person name="Shao Z."/>
        </authorList>
    </citation>
    <scope>NUCLEOTIDE SEQUENCE [LARGE SCALE GENOMIC DNA]</scope>
    <source>
        <strain evidence="13 14">GO25</strain>
    </source>
</reference>
<feature type="binding site" evidence="11">
    <location>
        <position position="284"/>
    </location>
    <ligand>
        <name>substrate</name>
    </ligand>
</feature>
<evidence type="ECO:0000256" key="2">
    <source>
        <dbReference type="ARBA" id="ARBA00012259"/>
    </source>
</evidence>
<dbReference type="EMBL" id="CP041406">
    <property type="protein sequence ID" value="QOP45773.1"/>
    <property type="molecule type" value="Genomic_DNA"/>
</dbReference>
<keyword evidence="7 13" id="KW-0456">Lyase</keyword>
<evidence type="ECO:0000256" key="6">
    <source>
        <dbReference type="ARBA" id="ARBA00023066"/>
    </source>
</evidence>
<dbReference type="PANTHER" id="PTHR43727">
    <property type="entry name" value="DIAMINOPIMELATE DECARBOXYLASE"/>
    <property type="match status" value="1"/>
</dbReference>
<dbReference type="PIRSF" id="PIRSF038941">
    <property type="entry name" value="NspC"/>
    <property type="match status" value="1"/>
</dbReference>
<dbReference type="GO" id="GO:0009089">
    <property type="term" value="P:lysine biosynthetic process via diaminopimelate"/>
    <property type="evidence" value="ECO:0007669"/>
    <property type="project" value="TreeGrafter"/>
</dbReference>
<dbReference type="NCBIfam" id="TIGR01047">
    <property type="entry name" value="nspC"/>
    <property type="match status" value="1"/>
</dbReference>
<evidence type="ECO:0000256" key="11">
    <source>
        <dbReference type="PIRSR" id="PIRSR038941-1"/>
    </source>
</evidence>
<evidence type="ECO:0000256" key="8">
    <source>
        <dbReference type="ARBA" id="ARBA00025802"/>
    </source>
</evidence>
<organism evidence="13 14">
    <name type="scientific">Sulfurimonas paralvinellae</name>
    <dbReference type="NCBI Taxonomy" id="317658"/>
    <lineage>
        <taxon>Bacteria</taxon>
        <taxon>Pseudomonadati</taxon>
        <taxon>Campylobacterota</taxon>
        <taxon>Epsilonproteobacteria</taxon>
        <taxon>Campylobacterales</taxon>
        <taxon>Sulfurimonadaceae</taxon>
        <taxon>Sulfurimonas</taxon>
    </lineage>
</organism>
<proteinExistence type="inferred from homology"/>
<evidence type="ECO:0000256" key="4">
    <source>
        <dbReference type="ARBA" id="ARBA00022793"/>
    </source>
</evidence>
<dbReference type="GO" id="GO:0008836">
    <property type="term" value="F:diaminopimelate decarboxylase activity"/>
    <property type="evidence" value="ECO:0007669"/>
    <property type="project" value="TreeGrafter"/>
</dbReference>
<protein>
    <recommendedName>
        <fullName evidence="3">Carboxynorspermidine/carboxyspermidine decarboxylase</fullName>
        <ecNumber evidence="2">4.1.1.96</ecNumber>
    </recommendedName>
</protein>
<evidence type="ECO:0000256" key="9">
    <source>
        <dbReference type="ARBA" id="ARBA00047351"/>
    </source>
</evidence>
<dbReference type="RefSeq" id="WP_193109693.1">
    <property type="nucleotide sequence ID" value="NZ_CP041406.1"/>
</dbReference>
<keyword evidence="4" id="KW-0210">Decarboxylase</keyword>
<dbReference type="InterPro" id="IPR009006">
    <property type="entry name" value="Ala_racemase/Decarboxylase_C"/>
</dbReference>
<dbReference type="PANTHER" id="PTHR43727:SF1">
    <property type="entry name" value="CARBOXYNORSPERMIDINE_CARBOXYSPERMIDINE DECARBOXYLASE"/>
    <property type="match status" value="1"/>
</dbReference>
<evidence type="ECO:0000256" key="10">
    <source>
        <dbReference type="ARBA" id="ARBA00047389"/>
    </source>
</evidence>
<dbReference type="InterPro" id="IPR005730">
    <property type="entry name" value="Nsp_de-COase"/>
</dbReference>
<dbReference type="Proteomes" id="UP000593580">
    <property type="component" value="Chromosome"/>
</dbReference>
<keyword evidence="6" id="KW-0745">Spermidine biosynthesis</keyword>
<feature type="binding site" evidence="11">
    <location>
        <position position="248"/>
    </location>
    <ligand>
        <name>substrate</name>
    </ligand>
</feature>
<dbReference type="SUPFAM" id="SSF51419">
    <property type="entry name" value="PLP-binding barrel"/>
    <property type="match status" value="1"/>
</dbReference>
<dbReference type="GO" id="GO:0045312">
    <property type="term" value="P:nor-spermidine biosynthetic process"/>
    <property type="evidence" value="ECO:0007669"/>
    <property type="project" value="InterPro"/>
</dbReference>
<dbReference type="FunFam" id="3.20.20.10:FF:000012">
    <property type="entry name" value="Carboxynorspermidine/carboxyspermidine decarboxylase"/>
    <property type="match status" value="1"/>
</dbReference>
<comment type="catalytic activity">
    <reaction evidence="9">
        <text>carboxyspermidine + H(+) = spermidine + CO2</text>
        <dbReference type="Rhea" id="RHEA:34095"/>
        <dbReference type="ChEBI" id="CHEBI:15378"/>
        <dbReference type="ChEBI" id="CHEBI:16526"/>
        <dbReference type="ChEBI" id="CHEBI:57834"/>
        <dbReference type="ChEBI" id="CHEBI:65072"/>
        <dbReference type="EC" id="4.1.1.96"/>
    </reaction>
</comment>
<keyword evidence="5" id="KW-0663">Pyridoxal phosphate</keyword>
<evidence type="ECO:0000313" key="14">
    <source>
        <dbReference type="Proteomes" id="UP000593580"/>
    </source>
</evidence>
<dbReference type="CDD" id="cd06829">
    <property type="entry name" value="PLPDE_III_CANSDC"/>
    <property type="match status" value="1"/>
</dbReference>
<dbReference type="KEGG" id="spal:FM071_05520"/>
<evidence type="ECO:0000313" key="13">
    <source>
        <dbReference type="EMBL" id="QOP45773.1"/>
    </source>
</evidence>
<comment type="similarity">
    <text evidence="8">Belongs to the Orn/Lys/Arg decarboxylase class-II family. NspC subfamily.</text>
</comment>
<keyword evidence="14" id="KW-1185">Reference proteome</keyword>
<comment type="cofactor">
    <cofactor evidence="1">
        <name>pyridoxal 5'-phosphate</name>
        <dbReference type="ChEBI" id="CHEBI:597326"/>
    </cofactor>
</comment>
<sequence length="384" mass="43497">MKNQPKELETPYYLCEEELLENNLKILDRVQKESGVKVILALKGFAMWSTFELVSKYLQGCTASGLYEAKLAREEFCKFNPHAEVHTYSPAFKESEIEEIASISDHIVFNSPNQLKKFLCKVKEINPKIDISLRVNPEVSSSPVDIYNPCGLYSRLGTTLENMDEESLKQVDGLNFHALCEQDVDALEAVLESFEEKFAQYLPNLKYVNFGGGHHITKKGYNVDGVIWIIKEFKKKYNNIDVYLEPGEAVGWETGYLVSSVLDTFKNGMNIAILDTSAEAHMPDTLAMPYRAEVRGAGEAGEKKYTYRLGGNTCLAGDIMGDYSFDKPLKVGDTLIFEDQIHYTFVKNTTFNGIKLPSLAIKRRDGTVELIREFGYEDYKNRLS</sequence>
<dbReference type="Pfam" id="PF00278">
    <property type="entry name" value="Orn_DAP_Arg_deC"/>
    <property type="match status" value="1"/>
</dbReference>
<feature type="domain" description="Orn/DAP/Arg decarboxylase 2 C-terminal" evidence="12">
    <location>
        <begin position="190"/>
        <end position="339"/>
    </location>
</feature>
<comment type="catalytic activity">
    <reaction evidence="10">
        <text>carboxynorspermidine + H(+) = norspermidine + CO2</text>
        <dbReference type="Rhea" id="RHEA:34099"/>
        <dbReference type="ChEBI" id="CHEBI:15378"/>
        <dbReference type="ChEBI" id="CHEBI:16526"/>
        <dbReference type="ChEBI" id="CHEBI:57920"/>
        <dbReference type="ChEBI" id="CHEBI:65070"/>
        <dbReference type="EC" id="4.1.1.96"/>
    </reaction>
</comment>
<dbReference type="InterPro" id="IPR029066">
    <property type="entry name" value="PLP-binding_barrel"/>
</dbReference>